<dbReference type="InterPro" id="IPR013123">
    <property type="entry name" value="SpoU_subst-bd"/>
</dbReference>
<dbReference type="NCBIfam" id="TIGR00186">
    <property type="entry name" value="rRNA_methyl_3"/>
    <property type="match status" value="1"/>
</dbReference>
<dbReference type="PANTHER" id="PTHR46429">
    <property type="entry name" value="23S RRNA (GUANOSINE-2'-O-)-METHYLTRANSFERASE RLMB"/>
    <property type="match status" value="1"/>
</dbReference>
<dbReference type="InterPro" id="IPR004441">
    <property type="entry name" value="rRNA_MeTrfase_TrmH"/>
</dbReference>
<dbReference type="PANTHER" id="PTHR46429:SF1">
    <property type="entry name" value="23S RRNA (GUANOSINE-2'-O-)-METHYLTRANSFERASE RLMB"/>
    <property type="match status" value="1"/>
</dbReference>
<evidence type="ECO:0000256" key="4">
    <source>
        <dbReference type="SAM" id="MobiDB-lite"/>
    </source>
</evidence>
<comment type="similarity">
    <text evidence="1">Belongs to the class IV-like SAM-binding methyltransferase superfamily. RNA methyltransferase TrmH family.</text>
</comment>
<dbReference type="PATRIC" id="fig|1350482.3.peg.1848"/>
<dbReference type="GO" id="GO:0032259">
    <property type="term" value="P:methylation"/>
    <property type="evidence" value="ECO:0007669"/>
    <property type="project" value="UniProtKB-KW"/>
</dbReference>
<dbReference type="FunFam" id="3.40.1280.10:FF:000015">
    <property type="entry name" value="Putative tRNA/rRNA methyltransferase"/>
    <property type="match status" value="1"/>
</dbReference>
<evidence type="ECO:0000256" key="1">
    <source>
        <dbReference type="ARBA" id="ARBA00007228"/>
    </source>
</evidence>
<protein>
    <recommendedName>
        <fullName evidence="5">RNA 2-O ribose methyltransferase substrate binding domain-containing protein</fullName>
    </recommendedName>
</protein>
<dbReference type="Gene3D" id="3.30.1330.30">
    <property type="match status" value="1"/>
</dbReference>
<dbReference type="CDD" id="cd18103">
    <property type="entry name" value="SpoU-like_RlmB"/>
    <property type="match status" value="1"/>
</dbReference>
<proteinExistence type="inferred from homology"/>
<dbReference type="SUPFAM" id="SSF75217">
    <property type="entry name" value="alpha/beta knot"/>
    <property type="match status" value="1"/>
</dbReference>
<dbReference type="Pfam" id="PF08032">
    <property type="entry name" value="SpoU_sub_bind"/>
    <property type="match status" value="1"/>
</dbReference>
<dbReference type="EMBL" id="ATNL01000007">
    <property type="protein sequence ID" value="KON74268.1"/>
    <property type="molecule type" value="Genomic_DNA"/>
</dbReference>
<dbReference type="Proteomes" id="UP000037387">
    <property type="component" value="Unassembled WGS sequence"/>
</dbReference>
<dbReference type="InterPro" id="IPR029028">
    <property type="entry name" value="Alpha/beta_knot_MTases"/>
</dbReference>
<dbReference type="InterPro" id="IPR001537">
    <property type="entry name" value="SpoU_MeTrfase"/>
</dbReference>
<keyword evidence="2" id="KW-0489">Methyltransferase</keyword>
<name>A0A0M0F9X2_CELCE</name>
<dbReference type="InterPro" id="IPR029026">
    <property type="entry name" value="tRNA_m1G_MTases_N"/>
</dbReference>
<dbReference type="SUPFAM" id="SSF55315">
    <property type="entry name" value="L30e-like"/>
    <property type="match status" value="1"/>
</dbReference>
<dbReference type="Pfam" id="PF00588">
    <property type="entry name" value="SpoU_methylase"/>
    <property type="match status" value="1"/>
</dbReference>
<keyword evidence="7" id="KW-1185">Reference proteome</keyword>
<evidence type="ECO:0000256" key="2">
    <source>
        <dbReference type="ARBA" id="ARBA00022603"/>
    </source>
</evidence>
<evidence type="ECO:0000313" key="6">
    <source>
        <dbReference type="EMBL" id="KON74268.1"/>
    </source>
</evidence>
<comment type="caution">
    <text evidence="6">The sequence shown here is derived from an EMBL/GenBank/DDBJ whole genome shotgun (WGS) entry which is preliminary data.</text>
</comment>
<dbReference type="Gene3D" id="3.40.1280.10">
    <property type="match status" value="1"/>
</dbReference>
<dbReference type="InterPro" id="IPR029064">
    <property type="entry name" value="Ribosomal_eL30-like_sf"/>
</dbReference>
<dbReference type="GO" id="GO:0008173">
    <property type="term" value="F:RNA methyltransferase activity"/>
    <property type="evidence" value="ECO:0007669"/>
    <property type="project" value="InterPro"/>
</dbReference>
<dbReference type="SMART" id="SM00967">
    <property type="entry name" value="SpoU_sub_bind"/>
    <property type="match status" value="1"/>
</dbReference>
<feature type="compositionally biased region" description="Gly residues" evidence="4">
    <location>
        <begin position="84"/>
        <end position="106"/>
    </location>
</feature>
<keyword evidence="3" id="KW-0808">Transferase</keyword>
<sequence>MSIHLTDTDRPDHDTTGTPMAGNSQRRGATRKPGSKKGATVGSGGQRRKGLEGRGPTPKAEDRVYHAAHKRKVAEEKRATTPTGRGGATRGGPAKGGASRGGGPRGRGSVQEVVAGRNSVLEALRARIPVEVVYLASRLDADDRTREIVDIVAGRGYDLLEVGKPELDRLTDGAVHQGVAIKVPPYEYADVDDLLDAAEATGRPPLIVALDGVTDPRNLGAVLRSAGAFGAHGVLVPERRAAGVTASAWKVSAGAAARVPVARATNLVRALGELKKAGCFVVGLDAGGETAIGDLQLATEPLVVVAGSEGKGLSRLVREACDVVASIPIGSDTESLNAAVATGISLYEVARLRREA</sequence>
<dbReference type="GO" id="GO:0005829">
    <property type="term" value="C:cytosol"/>
    <property type="evidence" value="ECO:0007669"/>
    <property type="project" value="TreeGrafter"/>
</dbReference>
<gene>
    <name evidence="6" type="ORF">M768_09200</name>
</gene>
<evidence type="ECO:0000259" key="5">
    <source>
        <dbReference type="SMART" id="SM00967"/>
    </source>
</evidence>
<feature type="region of interest" description="Disordered" evidence="4">
    <location>
        <begin position="1"/>
        <end position="110"/>
    </location>
</feature>
<feature type="compositionally biased region" description="Polar residues" evidence="4">
    <location>
        <begin position="16"/>
        <end position="27"/>
    </location>
</feature>
<dbReference type="AlphaFoldDB" id="A0A0M0F9X2"/>
<feature type="domain" description="RNA 2-O ribose methyltransferase substrate binding" evidence="5">
    <location>
        <begin position="113"/>
        <end position="189"/>
    </location>
</feature>
<evidence type="ECO:0000256" key="3">
    <source>
        <dbReference type="ARBA" id="ARBA00022679"/>
    </source>
</evidence>
<organism evidence="6 7">
    <name type="scientific">Cellulosimicrobium cellulans F16</name>
    <dbReference type="NCBI Taxonomy" id="1350482"/>
    <lineage>
        <taxon>Bacteria</taxon>
        <taxon>Bacillati</taxon>
        <taxon>Actinomycetota</taxon>
        <taxon>Actinomycetes</taxon>
        <taxon>Micrococcales</taxon>
        <taxon>Promicromonosporaceae</taxon>
        <taxon>Cellulosimicrobium</taxon>
    </lineage>
</organism>
<reference evidence="6 7" key="1">
    <citation type="journal article" date="2015" name="Sci. Rep.">
        <title>Functional and structural properties of a novel cellulosome-like multienzyme complex: efficient glycoside hydrolysis of water-insoluble 7-xylosyl-10-deacetylpaclitaxel.</title>
        <authorList>
            <person name="Dou T.Y."/>
            <person name="Luan H.W."/>
            <person name="Ge G.B."/>
            <person name="Dong M.M."/>
            <person name="Zou H.F."/>
            <person name="He Y.Q."/>
            <person name="Cui P."/>
            <person name="Wang J.Y."/>
            <person name="Hao D.C."/>
            <person name="Yang S.L."/>
            <person name="Yang L."/>
        </authorList>
    </citation>
    <scope>NUCLEOTIDE SEQUENCE [LARGE SCALE GENOMIC DNA]</scope>
    <source>
        <strain evidence="6 7">F16</strain>
    </source>
</reference>
<accession>A0A0M0F9X2</accession>
<feature type="compositionally biased region" description="Basic and acidic residues" evidence="4">
    <location>
        <begin position="1"/>
        <end position="15"/>
    </location>
</feature>
<dbReference type="GO" id="GO:0003723">
    <property type="term" value="F:RNA binding"/>
    <property type="evidence" value="ECO:0007669"/>
    <property type="project" value="InterPro"/>
</dbReference>
<dbReference type="GO" id="GO:0006396">
    <property type="term" value="P:RNA processing"/>
    <property type="evidence" value="ECO:0007669"/>
    <property type="project" value="InterPro"/>
</dbReference>
<evidence type="ECO:0000313" key="7">
    <source>
        <dbReference type="Proteomes" id="UP000037387"/>
    </source>
</evidence>